<dbReference type="GO" id="GO:0055085">
    <property type="term" value="P:transmembrane transport"/>
    <property type="evidence" value="ECO:0007669"/>
    <property type="project" value="InterPro"/>
</dbReference>
<dbReference type="GO" id="GO:0006826">
    <property type="term" value="P:iron ion transport"/>
    <property type="evidence" value="ECO:0007669"/>
    <property type="project" value="UniProtKB-KW"/>
</dbReference>
<keyword evidence="5" id="KW-0732">Signal</keyword>
<evidence type="ECO:0000256" key="3">
    <source>
        <dbReference type="ARBA" id="ARBA00022496"/>
    </source>
</evidence>
<accession>A0A0F9SKB7</accession>
<keyword evidence="3" id="KW-0410">Iron transport</keyword>
<evidence type="ECO:0000256" key="1">
    <source>
        <dbReference type="ARBA" id="ARBA00008520"/>
    </source>
</evidence>
<evidence type="ECO:0000256" key="2">
    <source>
        <dbReference type="ARBA" id="ARBA00022448"/>
    </source>
</evidence>
<dbReference type="Gene3D" id="3.40.190.10">
    <property type="entry name" value="Periplasmic binding protein-like II"/>
    <property type="match status" value="2"/>
</dbReference>
<reference evidence="8" key="1">
    <citation type="journal article" date="2015" name="Nature">
        <title>Complex archaea that bridge the gap between prokaryotes and eukaryotes.</title>
        <authorList>
            <person name="Spang A."/>
            <person name="Saw J.H."/>
            <person name="Jorgensen S.L."/>
            <person name="Zaremba-Niedzwiedzka K."/>
            <person name="Martijn J."/>
            <person name="Lind A.E."/>
            <person name="van Eijk R."/>
            <person name="Schleper C."/>
            <person name="Guy L."/>
            <person name="Ettema T.J."/>
        </authorList>
    </citation>
    <scope>NUCLEOTIDE SEQUENCE</scope>
</reference>
<dbReference type="PANTHER" id="PTHR30006">
    <property type="entry name" value="THIAMINE-BINDING PERIPLASMIC PROTEIN-RELATED"/>
    <property type="match status" value="1"/>
</dbReference>
<keyword evidence="7" id="KW-0406">Ion transport</keyword>
<proteinExistence type="inferred from homology"/>
<dbReference type="GO" id="GO:0030288">
    <property type="term" value="C:outer membrane-bounded periplasmic space"/>
    <property type="evidence" value="ECO:0007669"/>
    <property type="project" value="TreeGrafter"/>
</dbReference>
<dbReference type="GO" id="GO:0046872">
    <property type="term" value="F:metal ion binding"/>
    <property type="evidence" value="ECO:0007669"/>
    <property type="project" value="UniProtKB-KW"/>
</dbReference>
<keyword evidence="2" id="KW-0813">Transport</keyword>
<dbReference type="AlphaFoldDB" id="A0A0F9SKB7"/>
<evidence type="ECO:0000256" key="6">
    <source>
        <dbReference type="ARBA" id="ARBA00023004"/>
    </source>
</evidence>
<dbReference type="EMBL" id="LAZR01002464">
    <property type="protein sequence ID" value="KKN29713.1"/>
    <property type="molecule type" value="Genomic_DNA"/>
</dbReference>
<dbReference type="InterPro" id="IPR006059">
    <property type="entry name" value="SBP"/>
</dbReference>
<dbReference type="Pfam" id="PF13416">
    <property type="entry name" value="SBP_bac_8"/>
    <property type="match status" value="1"/>
</dbReference>
<sequence>MRLRSSMSILMVLALVAALGIAFTGCAGQGGKTAKQSDEELVIYSGRKEKYVKPVIEKFEKKTGIKVVFHAGDASQLANQIIEERKNPRADIYISNDAGALGFLSNKKQLQSYESQTTKKVPENLKANDNTWVGASIRSRVIMYNKLLVEEGDVPKSVFDLTDAKWKGNFAIAGSSNESMVSHITALRILKGNKFTEDFLKKLLANDPVVTKGHTDIRRAVGAGELEIGLVNHYYYHKELDEGSNVGVVYPDQEDGDMGTVLNIAGLGIVKGAKNKEPAQKFIDFVLGEEAQEVFAGTNKELPVLSSVPSVGVLPLTDYKQADVNLGDLGKQLDKTLDLIEKVKMP</sequence>
<dbReference type="PANTHER" id="PTHR30006:SF15">
    <property type="entry name" value="IRON-UTILIZATION PERIPLASMIC PROTEIN"/>
    <property type="match status" value="1"/>
</dbReference>
<dbReference type="PROSITE" id="PS51257">
    <property type="entry name" value="PROKAR_LIPOPROTEIN"/>
    <property type="match status" value="1"/>
</dbReference>
<dbReference type="SUPFAM" id="SSF53850">
    <property type="entry name" value="Periplasmic binding protein-like II"/>
    <property type="match status" value="1"/>
</dbReference>
<dbReference type="InterPro" id="IPR006061">
    <property type="entry name" value="SBP_1_CS"/>
</dbReference>
<evidence type="ECO:0000313" key="8">
    <source>
        <dbReference type="EMBL" id="KKN29713.1"/>
    </source>
</evidence>
<organism evidence="8">
    <name type="scientific">marine sediment metagenome</name>
    <dbReference type="NCBI Taxonomy" id="412755"/>
    <lineage>
        <taxon>unclassified sequences</taxon>
        <taxon>metagenomes</taxon>
        <taxon>ecological metagenomes</taxon>
    </lineage>
</organism>
<keyword evidence="6" id="KW-0408">Iron</keyword>
<keyword evidence="4" id="KW-0479">Metal-binding</keyword>
<evidence type="ECO:0000256" key="5">
    <source>
        <dbReference type="ARBA" id="ARBA00022729"/>
    </source>
</evidence>
<dbReference type="InterPro" id="IPR026045">
    <property type="entry name" value="Ferric-bd"/>
</dbReference>
<comment type="caution">
    <text evidence="8">The sequence shown here is derived from an EMBL/GenBank/DDBJ whole genome shotgun (WGS) entry which is preliminary data.</text>
</comment>
<dbReference type="PROSITE" id="PS01037">
    <property type="entry name" value="SBP_BACTERIAL_1"/>
    <property type="match status" value="1"/>
</dbReference>
<evidence type="ECO:0000256" key="4">
    <source>
        <dbReference type="ARBA" id="ARBA00022723"/>
    </source>
</evidence>
<evidence type="ECO:0000256" key="7">
    <source>
        <dbReference type="ARBA" id="ARBA00023065"/>
    </source>
</evidence>
<comment type="similarity">
    <text evidence="1">Belongs to the bacterial solute-binding protein 1 family.</text>
</comment>
<dbReference type="PIRSF" id="PIRSF002825">
    <property type="entry name" value="CfbpA"/>
    <property type="match status" value="1"/>
</dbReference>
<gene>
    <name evidence="8" type="ORF">LCGC14_0841310</name>
</gene>
<name>A0A0F9SKB7_9ZZZZ</name>
<protein>
    <submittedName>
        <fullName evidence="8">Uncharacterized protein</fullName>
    </submittedName>
</protein>